<evidence type="ECO:0000313" key="7">
    <source>
        <dbReference type="Proteomes" id="UP001424459"/>
    </source>
</evidence>
<dbReference type="PROSITE" id="PS51755">
    <property type="entry name" value="OMPR_PHOB"/>
    <property type="match status" value="1"/>
</dbReference>
<dbReference type="Pfam" id="PF00072">
    <property type="entry name" value="Response_reg"/>
    <property type="match status" value="1"/>
</dbReference>
<dbReference type="SUPFAM" id="SSF52172">
    <property type="entry name" value="CheY-like"/>
    <property type="match status" value="1"/>
</dbReference>
<dbReference type="Gene3D" id="3.40.50.2300">
    <property type="match status" value="1"/>
</dbReference>
<dbReference type="Proteomes" id="UP001424459">
    <property type="component" value="Unassembled WGS sequence"/>
</dbReference>
<gene>
    <name evidence="6" type="ORF">GCM10022281_24600</name>
</gene>
<dbReference type="InterPro" id="IPR016032">
    <property type="entry name" value="Sig_transdc_resp-reg_C-effctor"/>
</dbReference>
<dbReference type="InterPro" id="IPR001867">
    <property type="entry name" value="OmpR/PhoB-type_DNA-bd"/>
</dbReference>
<feature type="domain" description="Response regulatory" evidence="4">
    <location>
        <begin position="177"/>
        <end position="298"/>
    </location>
</feature>
<dbReference type="InterPro" id="IPR011006">
    <property type="entry name" value="CheY-like_superfamily"/>
</dbReference>
<evidence type="ECO:0000259" key="4">
    <source>
        <dbReference type="PROSITE" id="PS50110"/>
    </source>
</evidence>
<evidence type="ECO:0008006" key="8">
    <source>
        <dbReference type="Google" id="ProtNLM"/>
    </source>
</evidence>
<organism evidence="6 7">
    <name type="scientific">Sphingomonas rosea</name>
    <dbReference type="NCBI Taxonomy" id="335605"/>
    <lineage>
        <taxon>Bacteria</taxon>
        <taxon>Pseudomonadati</taxon>
        <taxon>Pseudomonadota</taxon>
        <taxon>Alphaproteobacteria</taxon>
        <taxon>Sphingomonadales</taxon>
        <taxon>Sphingomonadaceae</taxon>
        <taxon>Sphingomonas</taxon>
    </lineage>
</organism>
<dbReference type="EMBL" id="BAABBR010000001">
    <property type="protein sequence ID" value="GAA4042492.1"/>
    <property type="molecule type" value="Genomic_DNA"/>
</dbReference>
<dbReference type="CDD" id="cd00383">
    <property type="entry name" value="trans_reg_C"/>
    <property type="match status" value="1"/>
</dbReference>
<dbReference type="Pfam" id="PF00486">
    <property type="entry name" value="Trans_reg_C"/>
    <property type="match status" value="1"/>
</dbReference>
<feature type="DNA-binding region" description="OmpR/PhoB-type" evidence="3">
    <location>
        <begin position="7"/>
        <end position="102"/>
    </location>
</feature>
<keyword evidence="7" id="KW-1185">Reference proteome</keyword>
<evidence type="ECO:0000256" key="1">
    <source>
        <dbReference type="ARBA" id="ARBA00023125"/>
    </source>
</evidence>
<feature type="modified residue" description="4-aspartylphosphate" evidence="2">
    <location>
        <position position="226"/>
    </location>
</feature>
<keyword evidence="1 3" id="KW-0238">DNA-binding</keyword>
<protein>
    <recommendedName>
        <fullName evidence="8">Response regulator</fullName>
    </recommendedName>
</protein>
<proteinExistence type="predicted"/>
<reference evidence="7" key="1">
    <citation type="journal article" date="2019" name="Int. J. Syst. Evol. Microbiol.">
        <title>The Global Catalogue of Microorganisms (GCM) 10K type strain sequencing project: providing services to taxonomists for standard genome sequencing and annotation.</title>
        <authorList>
            <consortium name="The Broad Institute Genomics Platform"/>
            <consortium name="The Broad Institute Genome Sequencing Center for Infectious Disease"/>
            <person name="Wu L."/>
            <person name="Ma J."/>
        </authorList>
    </citation>
    <scope>NUCLEOTIDE SEQUENCE [LARGE SCALE GENOMIC DNA]</scope>
    <source>
        <strain evidence="7">JCM 17564</strain>
    </source>
</reference>
<accession>A0ABP7UGH5</accession>
<sequence length="300" mass="32627">MTGTDDFPEFERWGLRFEPWVRTVAVDDRRTLLDPRSGSVFETLARRFGQCVTKEELLRTAWPGQIVQENSLAKAISKLRQAIAGSDIEIVASYGLGYVMRTVEGAVPREPEPEPRAALGEPVPAPRERPVGKAVALGLTILLLAGAGAATIDRSRAPAEVRKGPLLTHDAPGSVATILWVDDHPSNNSQQVADFRKNQIAVHLAETTEDALKLLAMNHYDLVISDLGRGEDRLAGLKMTEALRARGDKVPVLIYTIRAKDAEGQAAQRRMVAEAGATGLVVTPQEVRTDVLRRLSATSS</sequence>
<dbReference type="SMART" id="SM00862">
    <property type="entry name" value="Trans_reg_C"/>
    <property type="match status" value="1"/>
</dbReference>
<dbReference type="Gene3D" id="1.10.10.10">
    <property type="entry name" value="Winged helix-like DNA-binding domain superfamily/Winged helix DNA-binding domain"/>
    <property type="match status" value="1"/>
</dbReference>
<dbReference type="SMART" id="SM00448">
    <property type="entry name" value="REC"/>
    <property type="match status" value="1"/>
</dbReference>
<dbReference type="InterPro" id="IPR036388">
    <property type="entry name" value="WH-like_DNA-bd_sf"/>
</dbReference>
<evidence type="ECO:0000256" key="3">
    <source>
        <dbReference type="PROSITE-ProRule" id="PRU01091"/>
    </source>
</evidence>
<dbReference type="RefSeq" id="WP_344697389.1">
    <property type="nucleotide sequence ID" value="NZ_BAABBR010000001.1"/>
</dbReference>
<dbReference type="PROSITE" id="PS50110">
    <property type="entry name" value="RESPONSE_REGULATORY"/>
    <property type="match status" value="1"/>
</dbReference>
<feature type="domain" description="OmpR/PhoB-type" evidence="5">
    <location>
        <begin position="7"/>
        <end position="102"/>
    </location>
</feature>
<dbReference type="InterPro" id="IPR001789">
    <property type="entry name" value="Sig_transdc_resp-reg_receiver"/>
</dbReference>
<name>A0ABP7UGH5_9SPHN</name>
<dbReference type="SUPFAM" id="SSF46894">
    <property type="entry name" value="C-terminal effector domain of the bipartite response regulators"/>
    <property type="match status" value="1"/>
</dbReference>
<evidence type="ECO:0000259" key="5">
    <source>
        <dbReference type="PROSITE" id="PS51755"/>
    </source>
</evidence>
<comment type="caution">
    <text evidence="6">The sequence shown here is derived from an EMBL/GenBank/DDBJ whole genome shotgun (WGS) entry which is preliminary data.</text>
</comment>
<evidence type="ECO:0000313" key="6">
    <source>
        <dbReference type="EMBL" id="GAA4042492.1"/>
    </source>
</evidence>
<evidence type="ECO:0000256" key="2">
    <source>
        <dbReference type="PROSITE-ProRule" id="PRU00169"/>
    </source>
</evidence>
<keyword evidence="2" id="KW-0597">Phosphoprotein</keyword>